<evidence type="ECO:0000313" key="3">
    <source>
        <dbReference type="Proteomes" id="UP000671913"/>
    </source>
</evidence>
<gene>
    <name evidence="2" type="ORF">ACETAC_01790</name>
</gene>
<protein>
    <submittedName>
        <fullName evidence="2">Lactococcin 972 family bacteriocin</fullName>
    </submittedName>
</protein>
<evidence type="ECO:0000256" key="1">
    <source>
        <dbReference type="SAM" id="SignalP"/>
    </source>
</evidence>
<dbReference type="Pfam" id="PF09683">
    <property type="entry name" value="Lactococcin_972"/>
    <property type="match status" value="1"/>
</dbReference>
<organism evidence="2 3">
    <name type="scientific">Aceticella autotrophica</name>
    <dbReference type="NCBI Taxonomy" id="2755338"/>
    <lineage>
        <taxon>Bacteria</taxon>
        <taxon>Bacillati</taxon>
        <taxon>Bacillota</taxon>
        <taxon>Clostridia</taxon>
        <taxon>Thermoanaerobacterales</taxon>
        <taxon>Thermoanaerobacteraceae</taxon>
        <taxon>Aceticella</taxon>
    </lineage>
</organism>
<dbReference type="KEGG" id="aaut:ACETAC_01790"/>
<reference evidence="2" key="1">
    <citation type="submission" date="2020-08" db="EMBL/GenBank/DDBJ databases">
        <title>Genomic insights into the carbon and energy metabolism of the first obligate autotrophic acetogenic bacterium Aceticella autotrophica gen. nov., sp. nov.</title>
        <authorList>
            <person name="Toshchakov S.V."/>
            <person name="Elcheninov A.G."/>
            <person name="Kublanov I.V."/>
            <person name="Frolov E.N."/>
            <person name="Lebedinsky A.V."/>
        </authorList>
    </citation>
    <scope>NUCLEOTIDE SEQUENCE</scope>
    <source>
        <strain evidence="2">3443-3Ac</strain>
    </source>
</reference>
<keyword evidence="1" id="KW-0732">Signal</keyword>
<name>A0A975AWB9_9THEO</name>
<evidence type="ECO:0000313" key="2">
    <source>
        <dbReference type="EMBL" id="QSZ27660.1"/>
    </source>
</evidence>
<dbReference type="RefSeq" id="WP_284680370.1">
    <property type="nucleotide sequence ID" value="NZ_CP060096.1"/>
</dbReference>
<feature type="signal peptide" evidence="1">
    <location>
        <begin position="1"/>
        <end position="26"/>
    </location>
</feature>
<keyword evidence="3" id="KW-1185">Reference proteome</keyword>
<accession>A0A975AWB9</accession>
<dbReference type="InterPro" id="IPR006540">
    <property type="entry name" value="Lactococcin_972"/>
</dbReference>
<feature type="chain" id="PRO_5036938889" evidence="1">
    <location>
        <begin position="27"/>
        <end position="121"/>
    </location>
</feature>
<dbReference type="AlphaFoldDB" id="A0A975AWB9"/>
<sequence>MFKKRFLSILLIVAMLTLLSGASAMAANIKAPTSGSVTLTNSQVTPFSVVSAGGGTWNYGTEINSGIKHVWSYYIHPSKRHSSTAIIGSSQDKEYAGAGVWSYADAFGAWNQTGYAYYHTY</sequence>
<dbReference type="Gene3D" id="2.60.40.2850">
    <property type="match status" value="1"/>
</dbReference>
<dbReference type="Proteomes" id="UP000671913">
    <property type="component" value="Chromosome"/>
</dbReference>
<proteinExistence type="predicted"/>
<dbReference type="NCBIfam" id="TIGR01653">
    <property type="entry name" value="lactococcin_972"/>
    <property type="match status" value="1"/>
</dbReference>
<dbReference type="EMBL" id="CP060096">
    <property type="protein sequence ID" value="QSZ27660.1"/>
    <property type="molecule type" value="Genomic_DNA"/>
</dbReference>